<name>O59009_PYRHO</name>
<dbReference type="Proteomes" id="UP000000752">
    <property type="component" value="Chromosome"/>
</dbReference>
<gene>
    <name evidence="1" type="ordered locus">PH1296</name>
</gene>
<protein>
    <submittedName>
        <fullName evidence="1">Uncharacterized protein</fullName>
    </submittedName>
</protein>
<keyword evidence="2" id="KW-1185">Reference proteome</keyword>
<dbReference type="EMBL" id="BA000001">
    <property type="protein sequence ID" value="BAA30400.1"/>
    <property type="molecule type" value="Genomic_DNA"/>
</dbReference>
<reference evidence="1 2" key="1">
    <citation type="journal article" date="1998" name="DNA Res.">
        <title>Complete sequence and gene organization of the genome of a hyper-thermophilic archaebacterium, Pyrococcus horikoshii OT3.</title>
        <authorList>
            <person name="Kawarabayasi Y."/>
            <person name="Sawada M."/>
            <person name="Horikawa H."/>
            <person name="Haikawa Y."/>
            <person name="Hino Y."/>
            <person name="Yamamoto S."/>
            <person name="Sekine M."/>
            <person name="Baba S."/>
            <person name="Kosugi H."/>
            <person name="Hosoyama A."/>
            <person name="Nagai Y."/>
            <person name="Sakai M."/>
            <person name="Ogura K."/>
            <person name="Otuka R."/>
            <person name="Nakazawa H."/>
            <person name="Takamiya M."/>
            <person name="Ohfuku Y."/>
            <person name="Funahashi T."/>
            <person name="Tanaka T."/>
            <person name="Kudoh Y."/>
            <person name="Yamazaki J."/>
            <person name="Kushida N."/>
            <person name="Oguchi A."/>
            <person name="Aoki K."/>
            <person name="Nakamura Y."/>
            <person name="Robb T.F."/>
            <person name="Horikoshi K."/>
            <person name="Masuchi Y."/>
            <person name="Shizuya H."/>
            <person name="Kikuchi H."/>
        </authorList>
    </citation>
    <scope>NUCLEOTIDE SEQUENCE [LARGE SCALE GENOMIC DNA]</scope>
    <source>
        <strain evidence="2">ATCC 700860 / DSM 12428 / JCM 9974 / NBRC 100139 / OT-3</strain>
    </source>
</reference>
<evidence type="ECO:0000313" key="2">
    <source>
        <dbReference type="Proteomes" id="UP000000752"/>
    </source>
</evidence>
<proteinExistence type="predicted"/>
<accession>O59009</accession>
<dbReference type="EnsemblBacteria" id="BAA30400">
    <property type="protein sequence ID" value="BAA30400"/>
    <property type="gene ID" value="BAA30400"/>
</dbReference>
<sequence>MIFGRGIRERLYVEKAWLPIPAGLERDLSPTIKLDNVLKSPISGRELDPSITYKNERKRRKITQAITPFSSSPSVFATMAVPVRSPVTLTIVLPMSKIASIPRIIA</sequence>
<dbReference type="KEGG" id="pho:PH1296"/>
<dbReference type="AlphaFoldDB" id="O59009"/>
<organism evidence="1 2">
    <name type="scientific">Pyrococcus horikoshii (strain ATCC 700860 / DSM 12428 / JCM 9974 / NBRC 100139 / OT-3)</name>
    <dbReference type="NCBI Taxonomy" id="70601"/>
    <lineage>
        <taxon>Archaea</taxon>
        <taxon>Methanobacteriati</taxon>
        <taxon>Methanobacteriota</taxon>
        <taxon>Thermococci</taxon>
        <taxon>Thermococcales</taxon>
        <taxon>Thermococcaceae</taxon>
        <taxon>Pyrococcus</taxon>
    </lineage>
</organism>
<evidence type="ECO:0000313" key="1">
    <source>
        <dbReference type="EMBL" id="BAA30400.1"/>
    </source>
</evidence>
<dbReference type="PIR" id="F71075">
    <property type="entry name" value="F71075"/>
</dbReference>